<dbReference type="PRINTS" id="PR01438">
    <property type="entry name" value="UNVRSLSTRESS"/>
</dbReference>
<gene>
    <name evidence="3" type="ORF">GCM10025751_13960</name>
</gene>
<name>A0AAV3UEZ4_9EURY</name>
<evidence type="ECO:0000256" key="1">
    <source>
        <dbReference type="ARBA" id="ARBA00008791"/>
    </source>
</evidence>
<dbReference type="CDD" id="cd00293">
    <property type="entry name" value="USP-like"/>
    <property type="match status" value="1"/>
</dbReference>
<accession>A0AAV3UEZ4</accession>
<dbReference type="PANTHER" id="PTHR46268:SF6">
    <property type="entry name" value="UNIVERSAL STRESS PROTEIN UP12"/>
    <property type="match status" value="1"/>
</dbReference>
<dbReference type="PIRSF" id="PIRSF006276">
    <property type="entry name" value="UspA"/>
    <property type="match status" value="1"/>
</dbReference>
<dbReference type="PANTHER" id="PTHR46268">
    <property type="entry name" value="STRESS RESPONSE PROTEIN NHAX"/>
    <property type="match status" value="1"/>
</dbReference>
<dbReference type="InterPro" id="IPR006016">
    <property type="entry name" value="UspA"/>
</dbReference>
<reference evidence="3 4" key="1">
    <citation type="journal article" date="2019" name="Int. J. Syst. Evol. Microbiol.">
        <title>The Global Catalogue of Microorganisms (GCM) 10K type strain sequencing project: providing services to taxonomists for standard genome sequencing and annotation.</title>
        <authorList>
            <consortium name="The Broad Institute Genomics Platform"/>
            <consortium name="The Broad Institute Genome Sequencing Center for Infectious Disease"/>
            <person name="Wu L."/>
            <person name="Ma J."/>
        </authorList>
    </citation>
    <scope>NUCLEOTIDE SEQUENCE [LARGE SCALE GENOMIC DNA]</scope>
    <source>
        <strain evidence="3 4">JCM 17504</strain>
    </source>
</reference>
<keyword evidence="4" id="KW-1185">Reference proteome</keyword>
<evidence type="ECO:0000313" key="3">
    <source>
        <dbReference type="EMBL" id="GAA5045697.1"/>
    </source>
</evidence>
<evidence type="ECO:0000313" key="4">
    <source>
        <dbReference type="Proteomes" id="UP001501729"/>
    </source>
</evidence>
<feature type="domain" description="UspA" evidence="2">
    <location>
        <begin position="1"/>
        <end position="139"/>
    </location>
</feature>
<dbReference type="SUPFAM" id="SSF52402">
    <property type="entry name" value="Adenine nucleotide alpha hydrolases-like"/>
    <property type="match status" value="1"/>
</dbReference>
<protein>
    <submittedName>
        <fullName evidence="3">Universal stress protein</fullName>
    </submittedName>
</protein>
<proteinExistence type="inferred from homology"/>
<organism evidence="3 4">
    <name type="scientific">Haladaptatus pallidirubidus</name>
    <dbReference type="NCBI Taxonomy" id="1008152"/>
    <lineage>
        <taxon>Archaea</taxon>
        <taxon>Methanobacteriati</taxon>
        <taxon>Methanobacteriota</taxon>
        <taxon>Stenosarchaea group</taxon>
        <taxon>Halobacteria</taxon>
        <taxon>Halobacteriales</taxon>
        <taxon>Haladaptataceae</taxon>
        <taxon>Haladaptatus</taxon>
    </lineage>
</organism>
<dbReference type="InterPro" id="IPR014729">
    <property type="entry name" value="Rossmann-like_a/b/a_fold"/>
</dbReference>
<dbReference type="RefSeq" id="WP_227776181.1">
    <property type="nucleotide sequence ID" value="NZ_BAABKX010000001.1"/>
</dbReference>
<dbReference type="Proteomes" id="UP001501729">
    <property type="component" value="Unassembled WGS sequence"/>
</dbReference>
<dbReference type="AlphaFoldDB" id="A0AAV3UEZ4"/>
<comment type="caution">
    <text evidence="3">The sequence shown here is derived from an EMBL/GenBank/DDBJ whole genome shotgun (WGS) entry which is preliminary data.</text>
</comment>
<dbReference type="InterPro" id="IPR006015">
    <property type="entry name" value="Universal_stress_UspA"/>
</dbReference>
<sequence>MYERILIPIDGSEAAENAIPHALDLAETYDAGLHTVSVVDTSDAEQDETREAMFDEFEAQSREMVEDVIRQAEGRDIKTTAGSIAEGKPHRAILDYADTRDIDIIVMGTHGRGGIRYPLRRSVTEKVIRRATVPVVCVRLGKGEK</sequence>
<dbReference type="Gene3D" id="3.40.50.620">
    <property type="entry name" value="HUPs"/>
    <property type="match status" value="1"/>
</dbReference>
<dbReference type="EMBL" id="BAABKX010000001">
    <property type="protein sequence ID" value="GAA5045697.1"/>
    <property type="molecule type" value="Genomic_DNA"/>
</dbReference>
<dbReference type="Pfam" id="PF00582">
    <property type="entry name" value="Usp"/>
    <property type="match status" value="1"/>
</dbReference>
<dbReference type="GeneID" id="68611983"/>
<evidence type="ECO:0000259" key="2">
    <source>
        <dbReference type="Pfam" id="PF00582"/>
    </source>
</evidence>
<comment type="similarity">
    <text evidence="1">Belongs to the universal stress protein A family.</text>
</comment>